<feature type="region of interest" description="Disordered" evidence="1">
    <location>
        <begin position="72"/>
        <end position="149"/>
    </location>
</feature>
<feature type="compositionally biased region" description="Low complexity" evidence="1">
    <location>
        <begin position="120"/>
        <end position="139"/>
    </location>
</feature>
<evidence type="ECO:0000313" key="2">
    <source>
        <dbReference type="EMBL" id="MPC91361.1"/>
    </source>
</evidence>
<evidence type="ECO:0000313" key="3">
    <source>
        <dbReference type="Proteomes" id="UP000324222"/>
    </source>
</evidence>
<dbReference type="Proteomes" id="UP000324222">
    <property type="component" value="Unassembled WGS sequence"/>
</dbReference>
<evidence type="ECO:0000256" key="1">
    <source>
        <dbReference type="SAM" id="MobiDB-lite"/>
    </source>
</evidence>
<protein>
    <submittedName>
        <fullName evidence="2">Uncharacterized protein</fullName>
    </submittedName>
</protein>
<keyword evidence="3" id="KW-1185">Reference proteome</keyword>
<dbReference type="AlphaFoldDB" id="A0A5B7J0N5"/>
<comment type="caution">
    <text evidence="2">The sequence shown here is derived from an EMBL/GenBank/DDBJ whole genome shotgun (WGS) entry which is preliminary data.</text>
</comment>
<sequence length="149" mass="16811">MGELWPGLGALTAVGGREEKSKGHRTLYRIYFNLFQEYREMSEGRIMGTNSSGYKVGEARLRVFQCCNSRRSRVREGPWPGSGVWRATQRPVRGDRGGRNRGPRPEPTPPRLRLVEAAARPVLPSRALPSRRPALSAPRTRTRRPSPPH</sequence>
<proteinExistence type="predicted"/>
<name>A0A5B7J0N5_PORTR</name>
<reference evidence="2 3" key="1">
    <citation type="submission" date="2019-05" db="EMBL/GenBank/DDBJ databases">
        <title>Another draft genome of Portunus trituberculatus and its Hox gene families provides insights of decapod evolution.</title>
        <authorList>
            <person name="Jeong J.-H."/>
            <person name="Song I."/>
            <person name="Kim S."/>
            <person name="Choi T."/>
            <person name="Kim D."/>
            <person name="Ryu S."/>
            <person name="Kim W."/>
        </authorList>
    </citation>
    <scope>NUCLEOTIDE SEQUENCE [LARGE SCALE GENOMIC DNA]</scope>
    <source>
        <tissue evidence="2">Muscle</tissue>
    </source>
</reference>
<dbReference type="EMBL" id="VSRR010087503">
    <property type="protein sequence ID" value="MPC91361.1"/>
    <property type="molecule type" value="Genomic_DNA"/>
</dbReference>
<gene>
    <name evidence="2" type="ORF">E2C01_086392</name>
</gene>
<accession>A0A5B7J0N5</accession>
<organism evidence="2 3">
    <name type="scientific">Portunus trituberculatus</name>
    <name type="common">Swimming crab</name>
    <name type="synonym">Neptunus trituberculatus</name>
    <dbReference type="NCBI Taxonomy" id="210409"/>
    <lineage>
        <taxon>Eukaryota</taxon>
        <taxon>Metazoa</taxon>
        <taxon>Ecdysozoa</taxon>
        <taxon>Arthropoda</taxon>
        <taxon>Crustacea</taxon>
        <taxon>Multicrustacea</taxon>
        <taxon>Malacostraca</taxon>
        <taxon>Eumalacostraca</taxon>
        <taxon>Eucarida</taxon>
        <taxon>Decapoda</taxon>
        <taxon>Pleocyemata</taxon>
        <taxon>Brachyura</taxon>
        <taxon>Eubrachyura</taxon>
        <taxon>Portunoidea</taxon>
        <taxon>Portunidae</taxon>
        <taxon>Portuninae</taxon>
        <taxon>Portunus</taxon>
    </lineage>
</organism>
<feature type="compositionally biased region" description="Basic residues" evidence="1">
    <location>
        <begin position="140"/>
        <end position="149"/>
    </location>
</feature>